<evidence type="ECO:0000313" key="2">
    <source>
        <dbReference type="EMBL" id="MCE3049775.1"/>
    </source>
</evidence>
<dbReference type="Proteomes" id="UP000823775">
    <property type="component" value="Unassembled WGS sequence"/>
</dbReference>
<comment type="caution">
    <text evidence="2">The sequence shown here is derived from an EMBL/GenBank/DDBJ whole genome shotgun (WGS) entry which is preliminary data.</text>
</comment>
<gene>
    <name evidence="2" type="ORF">HAX54_045768</name>
</gene>
<organism evidence="2 3">
    <name type="scientific">Datura stramonium</name>
    <name type="common">Jimsonweed</name>
    <name type="synonym">Common thornapple</name>
    <dbReference type="NCBI Taxonomy" id="4076"/>
    <lineage>
        <taxon>Eukaryota</taxon>
        <taxon>Viridiplantae</taxon>
        <taxon>Streptophyta</taxon>
        <taxon>Embryophyta</taxon>
        <taxon>Tracheophyta</taxon>
        <taxon>Spermatophyta</taxon>
        <taxon>Magnoliopsida</taxon>
        <taxon>eudicotyledons</taxon>
        <taxon>Gunneridae</taxon>
        <taxon>Pentapetalae</taxon>
        <taxon>asterids</taxon>
        <taxon>lamiids</taxon>
        <taxon>Solanales</taxon>
        <taxon>Solanaceae</taxon>
        <taxon>Solanoideae</taxon>
        <taxon>Datureae</taxon>
        <taxon>Datura</taxon>
    </lineage>
</organism>
<name>A0ABS8WJT1_DATST</name>
<reference evidence="2 3" key="1">
    <citation type="journal article" date="2021" name="BMC Genomics">
        <title>Datura genome reveals duplications of psychoactive alkaloid biosynthetic genes and high mutation rate following tissue culture.</title>
        <authorList>
            <person name="Rajewski A."/>
            <person name="Carter-House D."/>
            <person name="Stajich J."/>
            <person name="Litt A."/>
        </authorList>
    </citation>
    <scope>NUCLEOTIDE SEQUENCE [LARGE SCALE GENOMIC DNA]</scope>
    <source>
        <strain evidence="2">AR-01</strain>
    </source>
</reference>
<protein>
    <submittedName>
        <fullName evidence="2">Uncharacterized protein</fullName>
    </submittedName>
</protein>
<proteinExistence type="predicted"/>
<dbReference type="EMBL" id="JACEIK010007133">
    <property type="protein sequence ID" value="MCE3049775.1"/>
    <property type="molecule type" value="Genomic_DNA"/>
</dbReference>
<sequence>MIDTMETNKALLTKKLTESEVKKVHAIDESMTGVQYRHGFPPPPYQINNFQSHHLCKWKMPTMLAIHPVTIYRSISRATPFLHTKGNEDLNCKSKKRAAKKAQDKEASAKIAARRDLKDEASKYEQEKGT</sequence>
<feature type="region of interest" description="Disordered" evidence="1">
    <location>
        <begin position="85"/>
        <end position="130"/>
    </location>
</feature>
<evidence type="ECO:0000313" key="3">
    <source>
        <dbReference type="Proteomes" id="UP000823775"/>
    </source>
</evidence>
<evidence type="ECO:0000256" key="1">
    <source>
        <dbReference type="SAM" id="MobiDB-lite"/>
    </source>
</evidence>
<accession>A0ABS8WJT1</accession>
<keyword evidence="3" id="KW-1185">Reference proteome</keyword>
<feature type="compositionally biased region" description="Basic and acidic residues" evidence="1">
    <location>
        <begin position="101"/>
        <end position="130"/>
    </location>
</feature>